<evidence type="ECO:0000313" key="8">
    <source>
        <dbReference type="Proteomes" id="UP001055658"/>
    </source>
</evidence>
<evidence type="ECO:0000256" key="1">
    <source>
        <dbReference type="ARBA" id="ARBA00004141"/>
    </source>
</evidence>
<evidence type="ECO:0000256" key="6">
    <source>
        <dbReference type="SAM" id="Phobius"/>
    </source>
</evidence>
<feature type="transmembrane region" description="Helical" evidence="6">
    <location>
        <begin position="130"/>
        <end position="148"/>
    </location>
</feature>
<gene>
    <name evidence="7" type="primary">fetB</name>
    <name evidence="7" type="ORF">MJO52_18455</name>
</gene>
<feature type="transmembrane region" description="Helical" evidence="6">
    <location>
        <begin position="94"/>
        <end position="118"/>
    </location>
</feature>
<dbReference type="Proteomes" id="UP001055658">
    <property type="component" value="Chromosome"/>
</dbReference>
<comment type="similarity">
    <text evidence="2">Belongs to the UPF0014 family.</text>
</comment>
<organism evidence="7 8">
    <name type="scientific">Microbulbifer variabilis</name>
    <dbReference type="NCBI Taxonomy" id="266805"/>
    <lineage>
        <taxon>Bacteria</taxon>
        <taxon>Pseudomonadati</taxon>
        <taxon>Pseudomonadota</taxon>
        <taxon>Gammaproteobacteria</taxon>
        <taxon>Cellvibrionales</taxon>
        <taxon>Microbulbiferaceae</taxon>
        <taxon>Microbulbifer</taxon>
    </lineage>
</organism>
<dbReference type="EMBL" id="CP092418">
    <property type="protein sequence ID" value="USD21021.1"/>
    <property type="molecule type" value="Genomic_DNA"/>
</dbReference>
<keyword evidence="5 6" id="KW-0472">Membrane</keyword>
<protein>
    <submittedName>
        <fullName evidence="7">Iron export ABC transporter permease subunit FetB</fullName>
    </submittedName>
</protein>
<dbReference type="Pfam" id="PF03649">
    <property type="entry name" value="UPF0014"/>
    <property type="match status" value="1"/>
</dbReference>
<feature type="transmembrane region" description="Helical" evidence="6">
    <location>
        <begin position="36"/>
        <end position="57"/>
    </location>
</feature>
<keyword evidence="3 6" id="KW-0812">Transmembrane</keyword>
<feature type="transmembrane region" description="Helical" evidence="6">
    <location>
        <begin position="191"/>
        <end position="213"/>
    </location>
</feature>
<dbReference type="PANTHER" id="PTHR30028">
    <property type="entry name" value="UPF0014 INNER MEMBRANE PROTEIN YBBM-RELATED"/>
    <property type="match status" value="1"/>
</dbReference>
<dbReference type="InterPro" id="IPR005226">
    <property type="entry name" value="UPF0014_fam"/>
</dbReference>
<dbReference type="PANTHER" id="PTHR30028:SF0">
    <property type="entry name" value="PROTEIN ALUMINUM SENSITIVE 3"/>
    <property type="match status" value="1"/>
</dbReference>
<comment type="subcellular location">
    <subcellularLocation>
        <location evidence="1">Membrane</location>
        <topology evidence="1">Multi-pass membrane protein</topology>
    </subcellularLocation>
</comment>
<proteinExistence type="inferred from homology"/>
<keyword evidence="4 6" id="KW-1133">Transmembrane helix</keyword>
<evidence type="ECO:0000313" key="7">
    <source>
        <dbReference type="EMBL" id="USD21021.1"/>
    </source>
</evidence>
<keyword evidence="8" id="KW-1185">Reference proteome</keyword>
<sequence>MSMIDLSWWQLSLAAALVVALAICTHIARLQLGKPLIIAAVRTAIQLALVGVILEALFAVGTLLWVSLLGLAMLLFAGQQVVSRQKYRLRGGWSFAIGTLSMLVSAFSVTILSLVVLIGPQPWYQPQYSIPLLGMLLGNTMTGVALGLDRLTESMRRSSDIIENRLMLGETWRQASIEFRRDAMRAGLMPTINMMAAAGIVFLPGMMTGQILAGTAPTIAVKYQILIMFTIAAGTGFGTFVAVALCAKYLFDDRERLCLSRLKIENNS</sequence>
<evidence type="ECO:0000256" key="4">
    <source>
        <dbReference type="ARBA" id="ARBA00022989"/>
    </source>
</evidence>
<feature type="transmembrane region" description="Helical" evidence="6">
    <location>
        <begin position="6"/>
        <end position="24"/>
    </location>
</feature>
<accession>A0ABY4VC82</accession>
<evidence type="ECO:0000256" key="5">
    <source>
        <dbReference type="ARBA" id="ARBA00023136"/>
    </source>
</evidence>
<feature type="transmembrane region" description="Helical" evidence="6">
    <location>
        <begin position="225"/>
        <end position="251"/>
    </location>
</feature>
<reference evidence="7" key="1">
    <citation type="submission" date="2022-02" db="EMBL/GenBank/DDBJ databases">
        <title>Coral-associated bacteria.</title>
        <authorList>
            <person name="Tang K."/>
            <person name="Wang X."/>
        </authorList>
    </citation>
    <scope>NUCLEOTIDE SEQUENCE</scope>
    <source>
        <strain evidence="7">SCSIO 43006</strain>
    </source>
</reference>
<name>A0ABY4VC82_9GAMM</name>
<dbReference type="RefSeq" id="WP_252083424.1">
    <property type="nucleotide sequence ID" value="NZ_CP092418.1"/>
</dbReference>
<evidence type="ECO:0000256" key="3">
    <source>
        <dbReference type="ARBA" id="ARBA00022692"/>
    </source>
</evidence>
<evidence type="ECO:0000256" key="2">
    <source>
        <dbReference type="ARBA" id="ARBA00005268"/>
    </source>
</evidence>